<dbReference type="SUPFAM" id="SSF50891">
    <property type="entry name" value="Cyclophilin-like"/>
    <property type="match status" value="1"/>
</dbReference>
<keyword evidence="4" id="KW-0732">Signal</keyword>
<organism evidence="6 7">
    <name type="scientific">Geothrix edaphica</name>
    <dbReference type="NCBI Taxonomy" id="2927976"/>
    <lineage>
        <taxon>Bacteria</taxon>
        <taxon>Pseudomonadati</taxon>
        <taxon>Acidobacteriota</taxon>
        <taxon>Holophagae</taxon>
        <taxon>Holophagales</taxon>
        <taxon>Holophagaceae</taxon>
        <taxon>Geothrix</taxon>
    </lineage>
</organism>
<dbReference type="PANTHER" id="PTHR45625">
    <property type="entry name" value="PEPTIDYL-PROLYL CIS-TRANS ISOMERASE-RELATED"/>
    <property type="match status" value="1"/>
</dbReference>
<dbReference type="PROSITE" id="PS50072">
    <property type="entry name" value="CSA_PPIASE_2"/>
    <property type="match status" value="1"/>
</dbReference>
<protein>
    <recommendedName>
        <fullName evidence="1">peptidylprolyl isomerase</fullName>
        <ecNumber evidence="1">5.2.1.8</ecNumber>
    </recommendedName>
</protein>
<evidence type="ECO:0000256" key="3">
    <source>
        <dbReference type="ARBA" id="ARBA00023235"/>
    </source>
</evidence>
<dbReference type="InterPro" id="IPR029000">
    <property type="entry name" value="Cyclophilin-like_dom_sf"/>
</dbReference>
<dbReference type="SUPFAM" id="SSF48371">
    <property type="entry name" value="ARM repeat"/>
    <property type="match status" value="1"/>
</dbReference>
<sequence length="601" mass="66268">MNLLPPSFQKWLFCALAAASASAQAPQFTMREAIQAEWLRQPVTFTEAQKAALTAADRARLERTLLRNGAPGTPALLPPELDKPTVEAWEGKARNARTPQARFTALFFLNRLKHPRALMALEGLTPADAATWPKHLHLEASLAIARLNGAEVAPALQAFLDALQKAGKVDPVRAQAARLRLVMAGKEKELLPTVPTTPGSVLALMDAWNRGPWEPRKAIHLECLRAWGRMTLQYPWQMAAVQVPERSAQKDAARQQLLLAEGCRLLDGLGAGLSPEEEEILFLAAGRGPLLQREAALRAMEQVLPAGSMAGNIFPLNPRNEPSGLKVYRKVNPEQADRMRPWMLAGEDPIARAAAIEDLSSAPPDLEALTRRVWSDTQFETQQALIQSYSRWKMAPEDQKAQLLPWLQHPNWTCRWEAHQALRKLDPAAPWPTAPVPTKTDEAILKEAARLAERGKPVRLRITFSGMRAITLKLDPTVAPMNIANLVLLARKGYFDGRLVPRVVPDFVVQMGSPFDSMEGGPGYTVRCENSLDWYGPGSVGMALSGKDTGGSQFFITTNATPHLTGRYTRMGEVEDLDRAMKILDDLELGAEIVSVRVLEP</sequence>
<keyword evidence="7" id="KW-1185">Reference proteome</keyword>
<evidence type="ECO:0000256" key="1">
    <source>
        <dbReference type="ARBA" id="ARBA00013194"/>
    </source>
</evidence>
<dbReference type="InterPro" id="IPR002130">
    <property type="entry name" value="Cyclophilin-type_PPIase_dom"/>
</dbReference>
<keyword evidence="2" id="KW-0697">Rotamase</keyword>
<dbReference type="Pfam" id="PF00160">
    <property type="entry name" value="Pro_isomerase"/>
    <property type="match status" value="1"/>
</dbReference>
<dbReference type="Proteomes" id="UP001165044">
    <property type="component" value="Unassembled WGS sequence"/>
</dbReference>
<feature type="chain" id="PRO_5046772791" description="peptidylprolyl isomerase" evidence="4">
    <location>
        <begin position="26"/>
        <end position="601"/>
    </location>
</feature>
<feature type="signal peptide" evidence="4">
    <location>
        <begin position="1"/>
        <end position="25"/>
    </location>
</feature>
<name>A0ABQ5PXQ2_9BACT</name>
<dbReference type="PANTHER" id="PTHR45625:SF4">
    <property type="entry name" value="PEPTIDYLPROLYL ISOMERASE DOMAIN AND WD REPEAT-CONTAINING PROTEIN 1"/>
    <property type="match status" value="1"/>
</dbReference>
<evidence type="ECO:0000313" key="7">
    <source>
        <dbReference type="Proteomes" id="UP001165044"/>
    </source>
</evidence>
<evidence type="ECO:0000256" key="4">
    <source>
        <dbReference type="SAM" id="SignalP"/>
    </source>
</evidence>
<evidence type="ECO:0000313" key="6">
    <source>
        <dbReference type="EMBL" id="GLH66884.1"/>
    </source>
</evidence>
<accession>A0ABQ5PXQ2</accession>
<dbReference type="Gene3D" id="2.40.100.10">
    <property type="entry name" value="Cyclophilin-like"/>
    <property type="match status" value="1"/>
</dbReference>
<dbReference type="EMBL" id="BSDC01000001">
    <property type="protein sequence ID" value="GLH66884.1"/>
    <property type="molecule type" value="Genomic_DNA"/>
</dbReference>
<gene>
    <name evidence="6" type="ORF">GETHED_12480</name>
</gene>
<evidence type="ECO:0000259" key="5">
    <source>
        <dbReference type="PROSITE" id="PS50072"/>
    </source>
</evidence>
<feature type="domain" description="PPIase cyclophilin-type" evidence="5">
    <location>
        <begin position="470"/>
        <end position="588"/>
    </location>
</feature>
<dbReference type="InterPro" id="IPR044666">
    <property type="entry name" value="Cyclophilin_A-like"/>
</dbReference>
<dbReference type="PRINTS" id="PR00153">
    <property type="entry name" value="CSAPPISMRASE"/>
</dbReference>
<reference evidence="6" key="1">
    <citation type="journal article" date="2023" name="Antonie Van Leeuwenhoek">
        <title>Mesoterricola silvestris gen. nov., sp. nov., Mesoterricola sediminis sp. nov., Geothrix oryzae sp. nov., Geothrix edaphica sp. nov., Geothrix rubra sp. nov., and Geothrix limicola sp. nov., six novel members of Acidobacteriota isolated from soils.</title>
        <authorList>
            <person name="Itoh H."/>
            <person name="Sugisawa Y."/>
            <person name="Mise K."/>
            <person name="Xu Z."/>
            <person name="Kuniyasu M."/>
            <person name="Ushijima N."/>
            <person name="Kawano K."/>
            <person name="Kobayashi E."/>
            <person name="Shiratori Y."/>
            <person name="Masuda Y."/>
            <person name="Senoo K."/>
        </authorList>
    </citation>
    <scope>NUCLEOTIDE SEQUENCE</scope>
    <source>
        <strain evidence="6">Red802</strain>
    </source>
</reference>
<dbReference type="InterPro" id="IPR016024">
    <property type="entry name" value="ARM-type_fold"/>
</dbReference>
<proteinExistence type="predicted"/>
<dbReference type="CDD" id="cd00317">
    <property type="entry name" value="cyclophilin"/>
    <property type="match status" value="1"/>
</dbReference>
<keyword evidence="3" id="KW-0413">Isomerase</keyword>
<dbReference type="RefSeq" id="WP_285607580.1">
    <property type="nucleotide sequence ID" value="NZ_BSDC01000001.1"/>
</dbReference>
<evidence type="ECO:0000256" key="2">
    <source>
        <dbReference type="ARBA" id="ARBA00023110"/>
    </source>
</evidence>
<dbReference type="EC" id="5.2.1.8" evidence="1"/>
<comment type="caution">
    <text evidence="6">The sequence shown here is derived from an EMBL/GenBank/DDBJ whole genome shotgun (WGS) entry which is preliminary data.</text>
</comment>